<dbReference type="AlphaFoldDB" id="A0A0J9XIM7"/>
<evidence type="ECO:0000256" key="6">
    <source>
        <dbReference type="SAM" id="MobiDB-lite"/>
    </source>
</evidence>
<dbReference type="InterPro" id="IPR003874">
    <property type="entry name" value="CDC45"/>
</dbReference>
<keyword evidence="4" id="KW-0539">Nucleus</keyword>
<accession>A0A0J9XIM7</accession>
<protein>
    <submittedName>
        <fullName evidence="7">Similar to Saccharomyces cerevisiae YLR103C CDC45 DNA replication initiation factor</fullName>
    </submittedName>
</protein>
<evidence type="ECO:0000256" key="4">
    <source>
        <dbReference type="ARBA" id="ARBA00023242"/>
    </source>
</evidence>
<feature type="compositionally biased region" description="Acidic residues" evidence="6">
    <location>
        <begin position="164"/>
        <end position="178"/>
    </location>
</feature>
<name>A0A0J9XIM7_GEOCN</name>
<feature type="compositionally biased region" description="Acidic residues" evidence="6">
    <location>
        <begin position="659"/>
        <end position="673"/>
    </location>
</feature>
<comment type="caution">
    <text evidence="7">The sequence shown here is derived from an EMBL/GenBank/DDBJ whole genome shotgun (WGS) entry which is preliminary data.</text>
</comment>
<organism evidence="7 8">
    <name type="scientific">Geotrichum candidum</name>
    <name type="common">Oospora lactis</name>
    <name type="synonym">Dipodascus geotrichum</name>
    <dbReference type="NCBI Taxonomy" id="1173061"/>
    <lineage>
        <taxon>Eukaryota</taxon>
        <taxon>Fungi</taxon>
        <taxon>Dikarya</taxon>
        <taxon>Ascomycota</taxon>
        <taxon>Saccharomycotina</taxon>
        <taxon>Dipodascomycetes</taxon>
        <taxon>Dipodascales</taxon>
        <taxon>Dipodascaceae</taxon>
        <taxon>Geotrichum</taxon>
    </lineage>
</organism>
<keyword evidence="3" id="KW-0235">DNA replication</keyword>
<dbReference type="PANTHER" id="PTHR10507:SF0">
    <property type="entry name" value="CELL DIVISION CONTROL PROTEIN 45 HOMOLOG"/>
    <property type="match status" value="1"/>
</dbReference>
<evidence type="ECO:0000313" key="8">
    <source>
        <dbReference type="Proteomes" id="UP000242525"/>
    </source>
</evidence>
<keyword evidence="7" id="KW-0648">Protein biosynthesis</keyword>
<dbReference type="GO" id="GO:0000727">
    <property type="term" value="P:double-strand break repair via break-induced replication"/>
    <property type="evidence" value="ECO:0007669"/>
    <property type="project" value="TreeGrafter"/>
</dbReference>
<comment type="similarity">
    <text evidence="2">Belongs to the CDC45 family.</text>
</comment>
<evidence type="ECO:0000256" key="5">
    <source>
        <dbReference type="ARBA" id="ARBA00023306"/>
    </source>
</evidence>
<dbReference type="EMBL" id="CCBN010000017">
    <property type="protein sequence ID" value="CDO56804.1"/>
    <property type="molecule type" value="Genomic_DNA"/>
</dbReference>
<dbReference type="Pfam" id="PF02724">
    <property type="entry name" value="CDC45"/>
    <property type="match status" value="1"/>
</dbReference>
<dbReference type="OrthoDB" id="10258882at2759"/>
<evidence type="ECO:0000256" key="2">
    <source>
        <dbReference type="ARBA" id="ARBA00010727"/>
    </source>
</evidence>
<feature type="region of interest" description="Disordered" evidence="6">
    <location>
        <begin position="163"/>
        <end position="251"/>
    </location>
</feature>
<dbReference type="GO" id="GO:0003743">
    <property type="term" value="F:translation initiation factor activity"/>
    <property type="evidence" value="ECO:0007669"/>
    <property type="project" value="UniProtKB-KW"/>
</dbReference>
<dbReference type="GO" id="GO:0003688">
    <property type="term" value="F:DNA replication origin binding"/>
    <property type="evidence" value="ECO:0007669"/>
    <property type="project" value="TreeGrafter"/>
</dbReference>
<feature type="region of interest" description="Disordered" evidence="6">
    <location>
        <begin position="633"/>
        <end position="675"/>
    </location>
</feature>
<evidence type="ECO:0000256" key="1">
    <source>
        <dbReference type="ARBA" id="ARBA00004123"/>
    </source>
</evidence>
<feature type="compositionally biased region" description="Basic residues" evidence="6">
    <location>
        <begin position="633"/>
        <end position="643"/>
    </location>
</feature>
<proteinExistence type="inferred from homology"/>
<keyword evidence="5" id="KW-0131">Cell cycle</keyword>
<evidence type="ECO:0000256" key="3">
    <source>
        <dbReference type="ARBA" id="ARBA00022705"/>
    </source>
</evidence>
<keyword evidence="8" id="KW-1185">Reference proteome</keyword>
<reference evidence="7" key="1">
    <citation type="submission" date="2014-03" db="EMBL/GenBank/DDBJ databases">
        <authorList>
            <person name="Casaregola S."/>
        </authorList>
    </citation>
    <scope>NUCLEOTIDE SEQUENCE [LARGE SCALE GENOMIC DNA]</scope>
    <source>
        <strain evidence="7">CLIB 918</strain>
    </source>
</reference>
<dbReference type="Proteomes" id="UP000242525">
    <property type="component" value="Unassembled WGS sequence"/>
</dbReference>
<dbReference type="GO" id="GO:0003697">
    <property type="term" value="F:single-stranded DNA binding"/>
    <property type="evidence" value="ECO:0007669"/>
    <property type="project" value="TreeGrafter"/>
</dbReference>
<sequence length="725" mass="81617">MHVFMEDYAKYFDEIKATSLSHATCRLVIFVSCLDIDALCASKMISSLLKSDLIPHKIIPIVGYDDLRNSYQTTVANDEEVRNVILVGCGATIDLIEELQVDEEEEQAMGVRPKNFYIMDTHRPWNLDNLFASPRVVCFLDGYTDLDKMTTLQQTYSNFVTAADELEDTSDEESDKDEDGFYKDNDNNDEVITSDNEDDVKHNRFEADAVHISEDDNDMGSINSGEKRLRRDSISSPSADGNTSKKRRLKVRTRKEEFEEYRVAIEGYYAQGSSLATSASSLVYSLVSDLVTPSINDLWLTVVAATSLDAQHPHLYRLLFPALKTEVLRLNPNANVPTSLIASASSTTTSINGSVSEETSLYIETDYPFYLLRHWTLYDSMSHSSYVSAKLRLYTDEGRRRLHKMLAKMGISLHDARERWTHMNLNVKSALPEKLGSISGAYGIEDVIRQGIVRRFGYKGTISAGDCVDALLTLMQTGNKLTKGAVGPNGEVLISEEDFHSGNKFIDGETDESRDRFWVENFWSAWDALDNVNKMIQGIQMARSLQKSIVISATAVLERRLLKNLRRFKLVVFKDGPDLEVFSNPLALTKLAVWIAEASAEVSPRSLPLVVASYYPPTDAYLVVGMGPRKLRKSLNRKKKRNKTATTGDDDINSKKPNEEEDDEDDDDDDDDTVQTNEFGRAFHQVADAIRAKVKLDAFESSIIEVEKQDLSRFLEQLSLVGIKY</sequence>
<feature type="compositionally biased region" description="Basic and acidic residues" evidence="6">
    <location>
        <begin position="199"/>
        <end position="214"/>
    </location>
</feature>
<gene>
    <name evidence="7" type="ORF">BN980_GECA17s00340g</name>
</gene>
<dbReference type="GO" id="GO:0003682">
    <property type="term" value="F:chromatin binding"/>
    <property type="evidence" value="ECO:0007669"/>
    <property type="project" value="TreeGrafter"/>
</dbReference>
<keyword evidence="7" id="KW-0396">Initiation factor</keyword>
<dbReference type="GO" id="GO:0031261">
    <property type="term" value="C:DNA replication preinitiation complex"/>
    <property type="evidence" value="ECO:0007669"/>
    <property type="project" value="TreeGrafter"/>
</dbReference>
<comment type="subcellular location">
    <subcellularLocation>
        <location evidence="1">Nucleus</location>
    </subcellularLocation>
</comment>
<dbReference type="PANTHER" id="PTHR10507">
    <property type="entry name" value="CDC45-RELATED PROTEIN"/>
    <property type="match status" value="1"/>
</dbReference>
<dbReference type="GO" id="GO:1902977">
    <property type="term" value="P:mitotic DNA replication preinitiation complex assembly"/>
    <property type="evidence" value="ECO:0007669"/>
    <property type="project" value="TreeGrafter"/>
</dbReference>
<dbReference type="GO" id="GO:0006270">
    <property type="term" value="P:DNA replication initiation"/>
    <property type="evidence" value="ECO:0007669"/>
    <property type="project" value="InterPro"/>
</dbReference>
<dbReference type="PROSITE" id="PS00018">
    <property type="entry name" value="EF_HAND_1"/>
    <property type="match status" value="1"/>
</dbReference>
<dbReference type="STRING" id="1173061.A0A0J9XIM7"/>
<evidence type="ECO:0000313" key="7">
    <source>
        <dbReference type="EMBL" id="CDO56804.1"/>
    </source>
</evidence>
<dbReference type="InterPro" id="IPR018247">
    <property type="entry name" value="EF_Hand_1_Ca_BS"/>
</dbReference>